<dbReference type="AlphaFoldDB" id="A0A210QUQ5"/>
<protein>
    <submittedName>
        <fullName evidence="1">Uncharacterized protein</fullName>
    </submittedName>
</protein>
<dbReference type="OrthoDB" id="9948935at2759"/>
<dbReference type="Pfam" id="PF14854">
    <property type="entry name" value="LURAP"/>
    <property type="match status" value="1"/>
</dbReference>
<comment type="caution">
    <text evidence="1">The sequence shown here is derived from an EMBL/GenBank/DDBJ whole genome shotgun (WGS) entry which is preliminary data.</text>
</comment>
<evidence type="ECO:0000313" key="1">
    <source>
        <dbReference type="EMBL" id="OWF52478.1"/>
    </source>
</evidence>
<gene>
    <name evidence="1" type="ORF">KP79_PYT06864</name>
</gene>
<dbReference type="InterPro" id="IPR039499">
    <property type="entry name" value="LURA1/LRA25"/>
</dbReference>
<dbReference type="Proteomes" id="UP000242188">
    <property type="component" value="Unassembled WGS sequence"/>
</dbReference>
<evidence type="ECO:0000313" key="2">
    <source>
        <dbReference type="Proteomes" id="UP000242188"/>
    </source>
</evidence>
<organism evidence="1 2">
    <name type="scientific">Mizuhopecten yessoensis</name>
    <name type="common">Japanese scallop</name>
    <name type="synonym">Patinopecten yessoensis</name>
    <dbReference type="NCBI Taxonomy" id="6573"/>
    <lineage>
        <taxon>Eukaryota</taxon>
        <taxon>Metazoa</taxon>
        <taxon>Spiralia</taxon>
        <taxon>Lophotrochozoa</taxon>
        <taxon>Mollusca</taxon>
        <taxon>Bivalvia</taxon>
        <taxon>Autobranchia</taxon>
        <taxon>Pteriomorphia</taxon>
        <taxon>Pectinida</taxon>
        <taxon>Pectinoidea</taxon>
        <taxon>Pectinidae</taxon>
        <taxon>Mizuhopecten</taxon>
    </lineage>
</organism>
<sequence>MDSVLTSAPASGSATDRINGALATLRSEMADLRQQDVMLMKQLININDTIQSLAKRRPSSHRPLKKKLSFVNGRREFVNSDESIPEHSTNFQQKRMTWSFSGSFCSIDSSSSTEDMGCVDSDSDESFCGTEQNLSDSFASVTSRSLFVAKIPETDDLAYEEIFRRNIKLWKFSQSESFEQPVVS</sequence>
<name>A0A210QUQ5_MIZYE</name>
<accession>A0A210QUQ5</accession>
<dbReference type="EMBL" id="NEDP02001786">
    <property type="protein sequence ID" value="OWF52478.1"/>
    <property type="molecule type" value="Genomic_DNA"/>
</dbReference>
<reference evidence="1 2" key="1">
    <citation type="journal article" date="2017" name="Nat. Ecol. Evol.">
        <title>Scallop genome provides insights into evolution of bilaterian karyotype and development.</title>
        <authorList>
            <person name="Wang S."/>
            <person name="Zhang J."/>
            <person name="Jiao W."/>
            <person name="Li J."/>
            <person name="Xun X."/>
            <person name="Sun Y."/>
            <person name="Guo X."/>
            <person name="Huan P."/>
            <person name="Dong B."/>
            <person name="Zhang L."/>
            <person name="Hu X."/>
            <person name="Sun X."/>
            <person name="Wang J."/>
            <person name="Zhao C."/>
            <person name="Wang Y."/>
            <person name="Wang D."/>
            <person name="Huang X."/>
            <person name="Wang R."/>
            <person name="Lv J."/>
            <person name="Li Y."/>
            <person name="Zhang Z."/>
            <person name="Liu B."/>
            <person name="Lu W."/>
            <person name="Hui Y."/>
            <person name="Liang J."/>
            <person name="Zhou Z."/>
            <person name="Hou R."/>
            <person name="Li X."/>
            <person name="Liu Y."/>
            <person name="Li H."/>
            <person name="Ning X."/>
            <person name="Lin Y."/>
            <person name="Zhao L."/>
            <person name="Xing Q."/>
            <person name="Dou J."/>
            <person name="Li Y."/>
            <person name="Mao J."/>
            <person name="Guo H."/>
            <person name="Dou H."/>
            <person name="Li T."/>
            <person name="Mu C."/>
            <person name="Jiang W."/>
            <person name="Fu Q."/>
            <person name="Fu X."/>
            <person name="Miao Y."/>
            <person name="Liu J."/>
            <person name="Yu Q."/>
            <person name="Li R."/>
            <person name="Liao H."/>
            <person name="Li X."/>
            <person name="Kong Y."/>
            <person name="Jiang Z."/>
            <person name="Chourrout D."/>
            <person name="Li R."/>
            <person name="Bao Z."/>
        </authorList>
    </citation>
    <scope>NUCLEOTIDE SEQUENCE [LARGE SCALE GENOMIC DNA]</scope>
    <source>
        <strain evidence="1 2">PY_sf001</strain>
    </source>
</reference>
<proteinExistence type="predicted"/>
<keyword evidence="2" id="KW-1185">Reference proteome</keyword>